<reference evidence="3" key="1">
    <citation type="submission" date="2020-05" db="EMBL/GenBank/DDBJ databases">
        <authorList>
            <person name="Chiriac C."/>
            <person name="Salcher M."/>
            <person name="Ghai R."/>
            <person name="Kavagutti S V."/>
        </authorList>
    </citation>
    <scope>NUCLEOTIDE SEQUENCE</scope>
</reference>
<evidence type="ECO:0000313" key="3">
    <source>
        <dbReference type="EMBL" id="CAB4599041.1"/>
    </source>
</evidence>
<protein>
    <submittedName>
        <fullName evidence="3">Unannotated protein</fullName>
    </submittedName>
</protein>
<dbReference type="EMBL" id="CAEZSR010000301">
    <property type="protein sequence ID" value="CAB4599041.1"/>
    <property type="molecule type" value="Genomic_DNA"/>
</dbReference>
<proteinExistence type="inferred from homology"/>
<dbReference type="Gene3D" id="3.30.460.80">
    <property type="entry name" value="NADH:ubiquinone oxidoreductase, 30kDa subunit"/>
    <property type="match status" value="1"/>
</dbReference>
<dbReference type="AlphaFoldDB" id="A0A6J6GCU8"/>
<organism evidence="3">
    <name type="scientific">freshwater metagenome</name>
    <dbReference type="NCBI Taxonomy" id="449393"/>
    <lineage>
        <taxon>unclassified sequences</taxon>
        <taxon>metagenomes</taxon>
        <taxon>ecological metagenomes</taxon>
    </lineage>
</organism>
<dbReference type="InterPro" id="IPR037232">
    <property type="entry name" value="NADH_quin_OxRdtase_su_C/D-like"/>
</dbReference>
<gene>
    <name evidence="3" type="ORF">UFOPK1493_04194</name>
</gene>
<dbReference type="SUPFAM" id="SSF143243">
    <property type="entry name" value="Nqo5-like"/>
    <property type="match status" value="1"/>
</dbReference>
<feature type="domain" description="NADH:ubiquinone oxidoreductase 30kDa subunit" evidence="2">
    <location>
        <begin position="1"/>
        <end position="106"/>
    </location>
</feature>
<evidence type="ECO:0000256" key="1">
    <source>
        <dbReference type="ARBA" id="ARBA00007569"/>
    </source>
</evidence>
<sequence>MVSDLTAVDYLLVPSRALPAGVAAERFEVVVNLLSLKDRQRLRVRVQVPESDASIPTLFDMYPGTEAMEREVYDMFGIVFTDHPDLSRILMPEDWEGHPLRKDYEVGRIPVQFKGAPN</sequence>
<dbReference type="PANTHER" id="PTHR10884">
    <property type="entry name" value="NADH DEHYDROGENASE UBIQUINONE IRON-SULFUR PROTEIN 3"/>
    <property type="match status" value="1"/>
</dbReference>
<dbReference type="InterPro" id="IPR001268">
    <property type="entry name" value="NADH_UbQ_OxRdtase_30kDa_su"/>
</dbReference>
<comment type="similarity">
    <text evidence="1">Belongs to the complex I 30 kDa subunit family.</text>
</comment>
<evidence type="ECO:0000259" key="2">
    <source>
        <dbReference type="Pfam" id="PF00329"/>
    </source>
</evidence>
<dbReference type="Pfam" id="PF00329">
    <property type="entry name" value="Complex1_30kDa"/>
    <property type="match status" value="1"/>
</dbReference>
<name>A0A6J6GCU8_9ZZZZ</name>
<dbReference type="PANTHER" id="PTHR10884:SF14">
    <property type="entry name" value="NADH DEHYDROGENASE [UBIQUINONE] IRON-SULFUR PROTEIN 3, MITOCHONDRIAL"/>
    <property type="match status" value="1"/>
</dbReference>
<dbReference type="GO" id="GO:0008137">
    <property type="term" value="F:NADH dehydrogenase (ubiquinone) activity"/>
    <property type="evidence" value="ECO:0007669"/>
    <property type="project" value="InterPro"/>
</dbReference>
<accession>A0A6J6GCU8</accession>